<name>A0A2H3FQX9_FUSOX</name>
<proteinExistence type="predicted"/>
<feature type="region of interest" description="Disordered" evidence="1">
    <location>
        <begin position="1"/>
        <end position="34"/>
    </location>
</feature>
<comment type="caution">
    <text evidence="2">The sequence shown here is derived from an EMBL/GenBank/DDBJ whole genome shotgun (WGS) entry which is preliminary data.</text>
</comment>
<evidence type="ECO:0000313" key="2">
    <source>
        <dbReference type="EMBL" id="PCD21891.1"/>
    </source>
</evidence>
<sequence length="137" mass="15619">MRRGSRDLDIGRGHDRQWKQATVQHRTPRHVPPQERLLPQPAVALFDWVQHHGEHLQQGRDSEQAYHCDLGLQRYRERSQASDHAPLHDAINRREPELGQVPAPALGNAHDHVDVRDGGEERLVDNDGITYTAVTKA</sequence>
<evidence type="ECO:0000313" key="3">
    <source>
        <dbReference type="Proteomes" id="UP000219602"/>
    </source>
</evidence>
<reference evidence="2 3" key="1">
    <citation type="journal article" date="2016" name="Environ. Microbiol.">
        <title>Effector profiles distinguish formae speciales of Fusarium oxysporum.</title>
        <authorList>
            <person name="van Dam P."/>
            <person name="Fokkens L."/>
            <person name="Schmidt S.M."/>
            <person name="Linmans J.H."/>
            <person name="Kistler H.C."/>
            <person name="Ma L.J."/>
            <person name="Rep M."/>
        </authorList>
    </citation>
    <scope>NUCLEOTIDE SEQUENCE [LARGE SCALE GENOMIC DNA]</scope>
    <source>
        <strain evidence="2 3">Forc016</strain>
    </source>
</reference>
<organism evidence="2 3">
    <name type="scientific">Fusarium oxysporum f. sp. radicis-cucumerinum</name>
    <dbReference type="NCBI Taxonomy" id="327505"/>
    <lineage>
        <taxon>Eukaryota</taxon>
        <taxon>Fungi</taxon>
        <taxon>Dikarya</taxon>
        <taxon>Ascomycota</taxon>
        <taxon>Pezizomycotina</taxon>
        <taxon>Sordariomycetes</taxon>
        <taxon>Hypocreomycetidae</taxon>
        <taxon>Hypocreales</taxon>
        <taxon>Nectriaceae</taxon>
        <taxon>Fusarium</taxon>
        <taxon>Fusarium oxysporum species complex</taxon>
    </lineage>
</organism>
<dbReference type="AlphaFoldDB" id="A0A2H3FQX9"/>
<dbReference type="Proteomes" id="UP000219602">
    <property type="component" value="Chromosome RC"/>
</dbReference>
<dbReference type="EMBL" id="MABQ02000012">
    <property type="protein sequence ID" value="PCD21891.1"/>
    <property type="molecule type" value="Genomic_DNA"/>
</dbReference>
<evidence type="ECO:0000256" key="1">
    <source>
        <dbReference type="SAM" id="MobiDB-lite"/>
    </source>
</evidence>
<gene>
    <name evidence="2" type="ORF">AU210_015694</name>
</gene>
<reference evidence="2 3" key="2">
    <citation type="journal article" date="2017" name="Sci. Rep.">
        <title>A mobile pathogenicity chromosome in Fusarium oxysporum for infection of multiple cucurbit species.</title>
        <authorList>
            <person name="van Dam P."/>
            <person name="Fokkens L."/>
            <person name="Ayukawa Y."/>
            <person name="van der Gragt M."/>
            <person name="Ter Horst A."/>
            <person name="Brankovics B."/>
            <person name="Houterman P.M."/>
            <person name="Arie T."/>
            <person name="Rep M."/>
        </authorList>
    </citation>
    <scope>NUCLEOTIDE SEQUENCE [LARGE SCALE GENOMIC DNA]</scope>
    <source>
        <strain evidence="2 3">Forc016</strain>
    </source>
</reference>
<protein>
    <submittedName>
        <fullName evidence="2">Uncharacterized protein</fullName>
    </submittedName>
</protein>
<accession>A0A2H3FQX9</accession>
<feature type="compositionally biased region" description="Basic and acidic residues" evidence="1">
    <location>
        <begin position="1"/>
        <end position="18"/>
    </location>
</feature>